<dbReference type="InterPro" id="IPR023011">
    <property type="entry name" value="ATP_synth_F0_asu_AS"/>
</dbReference>
<evidence type="ECO:0000256" key="12">
    <source>
        <dbReference type="RuleBase" id="RU000483"/>
    </source>
</evidence>
<keyword evidence="9 11" id="KW-0472">Membrane</keyword>
<dbReference type="Pfam" id="PF00119">
    <property type="entry name" value="ATP-synt_A"/>
    <property type="match status" value="1"/>
</dbReference>
<dbReference type="Proteomes" id="UP000199415">
    <property type="component" value="Unassembled WGS sequence"/>
</dbReference>
<keyword evidence="4 11" id="KW-0138">CF(0)</keyword>
<dbReference type="FunFam" id="1.20.120.220:FF:000003">
    <property type="entry name" value="ATP synthase subunit a"/>
    <property type="match status" value="1"/>
</dbReference>
<feature type="transmembrane region" description="Helical" evidence="11">
    <location>
        <begin position="231"/>
        <end position="252"/>
    </location>
</feature>
<dbReference type="PRINTS" id="PR00123">
    <property type="entry name" value="ATPASEA"/>
</dbReference>
<dbReference type="GO" id="GO:0005886">
    <property type="term" value="C:plasma membrane"/>
    <property type="evidence" value="ECO:0007669"/>
    <property type="project" value="UniProtKB-SubCell"/>
</dbReference>
<dbReference type="STRING" id="1082479.SAMN05216241_10142"/>
<keyword evidence="6 11" id="KW-0375">Hydrogen ion transport</keyword>
<comment type="subcellular location">
    <subcellularLocation>
        <location evidence="11 12">Cell membrane</location>
        <topology evidence="11 12">Multi-pass membrane protein</topology>
    </subcellularLocation>
    <subcellularLocation>
        <location evidence="1">Membrane</location>
        <topology evidence="1">Multi-pass membrane protein</topology>
    </subcellularLocation>
</comment>
<feature type="transmembrane region" description="Helical" evidence="11">
    <location>
        <begin position="47"/>
        <end position="64"/>
    </location>
</feature>
<keyword evidence="11" id="KW-1003">Cell membrane</keyword>
<dbReference type="Gene3D" id="1.20.120.220">
    <property type="entry name" value="ATP synthase, F0 complex, subunit A"/>
    <property type="match status" value="1"/>
</dbReference>
<evidence type="ECO:0000256" key="9">
    <source>
        <dbReference type="ARBA" id="ARBA00023136"/>
    </source>
</evidence>
<evidence type="ECO:0000256" key="7">
    <source>
        <dbReference type="ARBA" id="ARBA00022989"/>
    </source>
</evidence>
<keyword evidence="5 11" id="KW-0812">Transmembrane</keyword>
<dbReference type="GO" id="GO:0045259">
    <property type="term" value="C:proton-transporting ATP synthase complex"/>
    <property type="evidence" value="ECO:0007669"/>
    <property type="project" value="UniProtKB-KW"/>
</dbReference>
<sequence length="258" mass="27652">MADAHAATNGGAESGGGLSLHPLSQFELKTYVPIHIGDLNLSFTNSSLWMLIAVAIIFALMALPTRGRAYVPGRVQAVAEMLYDATANMLYQATGRDGRPYFPLVFTLFTFLLVGNLQGMIPGAFTFTSHIIVTFGLAIAVFIGTTVIGFARHGVGFFKFFMPEGAPVWTAPLLVLIELISYISRPISLSLRLFANMLVGHTMLKVLGGFVFALGVAGVIPLAAQVAVTALEFLIAVLQAYVFAILSCIYLGDALHLH</sequence>
<keyword evidence="10 11" id="KW-0066">ATP synthesis</keyword>
<name>A0A1G7KY04_9PROT</name>
<keyword evidence="8 11" id="KW-0406">Ion transport</keyword>
<gene>
    <name evidence="11" type="primary">atpB</name>
    <name evidence="13" type="ORF">SAMN05216241_10142</name>
</gene>
<keyword evidence="14" id="KW-1185">Reference proteome</keyword>
<dbReference type="PROSITE" id="PS00449">
    <property type="entry name" value="ATPASE_A"/>
    <property type="match status" value="1"/>
</dbReference>
<evidence type="ECO:0000256" key="10">
    <source>
        <dbReference type="ARBA" id="ARBA00023310"/>
    </source>
</evidence>
<dbReference type="CDD" id="cd00310">
    <property type="entry name" value="ATP-synt_Fo_a_6"/>
    <property type="match status" value="1"/>
</dbReference>
<evidence type="ECO:0000256" key="1">
    <source>
        <dbReference type="ARBA" id="ARBA00004141"/>
    </source>
</evidence>
<dbReference type="HAMAP" id="MF_01393">
    <property type="entry name" value="ATP_synth_a_bact"/>
    <property type="match status" value="1"/>
</dbReference>
<evidence type="ECO:0000256" key="5">
    <source>
        <dbReference type="ARBA" id="ARBA00022692"/>
    </source>
</evidence>
<dbReference type="InterPro" id="IPR045083">
    <property type="entry name" value="ATP_synth_F0_asu_bact/mt"/>
</dbReference>
<dbReference type="InterPro" id="IPR035908">
    <property type="entry name" value="F0_ATP_A_sf"/>
</dbReference>
<accession>A0A1G7KY04</accession>
<feature type="transmembrane region" description="Helical" evidence="11">
    <location>
        <begin position="101"/>
        <end position="121"/>
    </location>
</feature>
<dbReference type="GO" id="GO:0046933">
    <property type="term" value="F:proton-transporting ATP synthase activity, rotational mechanism"/>
    <property type="evidence" value="ECO:0007669"/>
    <property type="project" value="UniProtKB-UniRule"/>
</dbReference>
<evidence type="ECO:0000256" key="6">
    <source>
        <dbReference type="ARBA" id="ARBA00022781"/>
    </source>
</evidence>
<comment type="function">
    <text evidence="11 12">Key component of the proton channel; it plays a direct role in the translocation of protons across the membrane.</text>
</comment>
<proteinExistence type="inferred from homology"/>
<evidence type="ECO:0000313" key="13">
    <source>
        <dbReference type="EMBL" id="SDF42137.1"/>
    </source>
</evidence>
<evidence type="ECO:0000256" key="4">
    <source>
        <dbReference type="ARBA" id="ARBA00022547"/>
    </source>
</evidence>
<keyword evidence="3 11" id="KW-0813">Transport</keyword>
<dbReference type="NCBIfam" id="NF004482">
    <property type="entry name" value="PRK05815.2-4"/>
    <property type="match status" value="1"/>
</dbReference>
<evidence type="ECO:0000313" key="14">
    <source>
        <dbReference type="Proteomes" id="UP000199415"/>
    </source>
</evidence>
<protein>
    <recommendedName>
        <fullName evidence="11 12">ATP synthase subunit a</fullName>
    </recommendedName>
    <alternativeName>
        <fullName evidence="11">ATP synthase F0 sector subunit a</fullName>
    </alternativeName>
    <alternativeName>
        <fullName evidence="11">F-ATPase subunit 6</fullName>
    </alternativeName>
</protein>
<evidence type="ECO:0000256" key="11">
    <source>
        <dbReference type="HAMAP-Rule" id="MF_01393"/>
    </source>
</evidence>
<evidence type="ECO:0000256" key="8">
    <source>
        <dbReference type="ARBA" id="ARBA00023065"/>
    </source>
</evidence>
<dbReference type="PANTHER" id="PTHR11410">
    <property type="entry name" value="ATP SYNTHASE SUBUNIT A"/>
    <property type="match status" value="1"/>
</dbReference>
<comment type="similarity">
    <text evidence="2 11 12">Belongs to the ATPase A chain family.</text>
</comment>
<organism evidence="13 14">
    <name type="scientific">Limimonas halophila</name>
    <dbReference type="NCBI Taxonomy" id="1082479"/>
    <lineage>
        <taxon>Bacteria</taxon>
        <taxon>Pseudomonadati</taxon>
        <taxon>Pseudomonadota</taxon>
        <taxon>Alphaproteobacteria</taxon>
        <taxon>Rhodospirillales</taxon>
        <taxon>Rhodovibrionaceae</taxon>
        <taxon>Limimonas</taxon>
    </lineage>
</organism>
<evidence type="ECO:0000256" key="3">
    <source>
        <dbReference type="ARBA" id="ARBA00022448"/>
    </source>
</evidence>
<dbReference type="EMBL" id="FNCE01000001">
    <property type="protein sequence ID" value="SDF42137.1"/>
    <property type="molecule type" value="Genomic_DNA"/>
</dbReference>
<feature type="transmembrane region" description="Helical" evidence="11">
    <location>
        <begin position="127"/>
        <end position="148"/>
    </location>
</feature>
<dbReference type="PANTHER" id="PTHR11410:SF0">
    <property type="entry name" value="ATP SYNTHASE SUBUNIT A"/>
    <property type="match status" value="1"/>
</dbReference>
<dbReference type="NCBIfam" id="TIGR01131">
    <property type="entry name" value="ATP_synt_6_or_A"/>
    <property type="match status" value="1"/>
</dbReference>
<feature type="transmembrane region" description="Helical" evidence="11">
    <location>
        <begin position="160"/>
        <end position="183"/>
    </location>
</feature>
<dbReference type="InterPro" id="IPR000568">
    <property type="entry name" value="ATP_synth_F0_asu"/>
</dbReference>
<dbReference type="AlphaFoldDB" id="A0A1G7KY04"/>
<keyword evidence="7 11" id="KW-1133">Transmembrane helix</keyword>
<reference evidence="13 14" key="1">
    <citation type="submission" date="2016-10" db="EMBL/GenBank/DDBJ databases">
        <authorList>
            <person name="de Groot N.N."/>
        </authorList>
    </citation>
    <scope>NUCLEOTIDE SEQUENCE [LARGE SCALE GENOMIC DNA]</scope>
    <source>
        <strain evidence="13 14">DSM 25584</strain>
    </source>
</reference>
<dbReference type="SUPFAM" id="SSF81336">
    <property type="entry name" value="F1F0 ATP synthase subunit A"/>
    <property type="match status" value="1"/>
</dbReference>
<evidence type="ECO:0000256" key="2">
    <source>
        <dbReference type="ARBA" id="ARBA00006810"/>
    </source>
</evidence>
<feature type="transmembrane region" description="Helical" evidence="11">
    <location>
        <begin position="203"/>
        <end position="224"/>
    </location>
</feature>